<dbReference type="GO" id="GO:0005634">
    <property type="term" value="C:nucleus"/>
    <property type="evidence" value="ECO:0007669"/>
    <property type="project" value="TreeGrafter"/>
</dbReference>
<dbReference type="OrthoDB" id="448448at2759"/>
<reference evidence="5" key="2">
    <citation type="journal article" date="2023" name="IMA Fungus">
        <title>Comparative genomic study of the Penicillium genus elucidates a diverse pangenome and 15 lateral gene transfer events.</title>
        <authorList>
            <person name="Petersen C."/>
            <person name="Sorensen T."/>
            <person name="Nielsen M.R."/>
            <person name="Sondergaard T.E."/>
            <person name="Sorensen J.L."/>
            <person name="Fitzpatrick D.A."/>
            <person name="Frisvad J.C."/>
            <person name="Nielsen K.L."/>
        </authorList>
    </citation>
    <scope>NUCLEOTIDE SEQUENCE</scope>
    <source>
        <strain evidence="5">IBT 19713</strain>
    </source>
</reference>
<keyword evidence="1" id="KW-0547">Nucleotide-binding</keyword>
<dbReference type="AlphaFoldDB" id="A0A9W9TZC1"/>
<dbReference type="GO" id="GO:0016787">
    <property type="term" value="F:hydrolase activity"/>
    <property type="evidence" value="ECO:0007669"/>
    <property type="project" value="UniProtKB-KW"/>
</dbReference>
<dbReference type="EMBL" id="JAPQKS010000001">
    <property type="protein sequence ID" value="KAJ5248990.1"/>
    <property type="molecule type" value="Genomic_DNA"/>
</dbReference>
<dbReference type="SUPFAM" id="SSF52540">
    <property type="entry name" value="P-loop containing nucleoside triphosphate hydrolases"/>
    <property type="match status" value="1"/>
</dbReference>
<dbReference type="GO" id="GO:0006281">
    <property type="term" value="P:DNA repair"/>
    <property type="evidence" value="ECO:0007669"/>
    <property type="project" value="TreeGrafter"/>
</dbReference>
<keyword evidence="5" id="KW-0347">Helicase</keyword>
<dbReference type="GO" id="GO:0004386">
    <property type="term" value="F:helicase activity"/>
    <property type="evidence" value="ECO:0007669"/>
    <property type="project" value="UniProtKB-KW"/>
</dbReference>
<dbReference type="GO" id="GO:0005524">
    <property type="term" value="F:ATP binding"/>
    <property type="evidence" value="ECO:0007669"/>
    <property type="project" value="UniProtKB-KW"/>
</dbReference>
<feature type="non-terminal residue" evidence="5">
    <location>
        <position position="1"/>
    </location>
</feature>
<dbReference type="InterPro" id="IPR000330">
    <property type="entry name" value="SNF2_N"/>
</dbReference>
<dbReference type="GeneID" id="83197041"/>
<dbReference type="InterPro" id="IPR050628">
    <property type="entry name" value="SNF2_RAD54_helicase_TF"/>
</dbReference>
<dbReference type="GO" id="GO:0008094">
    <property type="term" value="F:ATP-dependent activity, acting on DNA"/>
    <property type="evidence" value="ECO:0007669"/>
    <property type="project" value="TreeGrafter"/>
</dbReference>
<dbReference type="RefSeq" id="XP_058335769.1">
    <property type="nucleotide sequence ID" value="XM_058469738.1"/>
</dbReference>
<evidence type="ECO:0000256" key="1">
    <source>
        <dbReference type="ARBA" id="ARBA00022741"/>
    </source>
</evidence>
<organism evidence="5 6">
    <name type="scientific">Penicillium chermesinum</name>
    <dbReference type="NCBI Taxonomy" id="63820"/>
    <lineage>
        <taxon>Eukaryota</taxon>
        <taxon>Fungi</taxon>
        <taxon>Dikarya</taxon>
        <taxon>Ascomycota</taxon>
        <taxon>Pezizomycotina</taxon>
        <taxon>Eurotiomycetes</taxon>
        <taxon>Eurotiomycetidae</taxon>
        <taxon>Eurotiales</taxon>
        <taxon>Aspergillaceae</taxon>
        <taxon>Penicillium</taxon>
    </lineage>
</organism>
<evidence type="ECO:0000259" key="4">
    <source>
        <dbReference type="Pfam" id="PF00176"/>
    </source>
</evidence>
<accession>A0A9W9TZC1</accession>
<sequence length="246" mass="27543">MDDYGALLPFIGISSHTWSQEQETARLDRLKRLVAAACLRRTKQNVENQLMLPHRAEAEQCIELNTSERLLYDFFKAQAFSVAAKSTVGNEAIEKGAHGILSLMNALRLICNHGENLLPPFAIKLWKERDTPPGGDLSVQEATYPRHRAEASLILSSEAFESKLDVSTPDHQGSHSYVPSSKVIALTRTIIAEQEGNNCEALTSVHIVEPQWNPMIQAQAFDRVHRLGQTRDVLITRYIVKDSIET</sequence>
<keyword evidence="3" id="KW-0067">ATP-binding</keyword>
<evidence type="ECO:0000256" key="2">
    <source>
        <dbReference type="ARBA" id="ARBA00022801"/>
    </source>
</evidence>
<dbReference type="Gene3D" id="3.40.50.300">
    <property type="entry name" value="P-loop containing nucleotide triphosphate hydrolases"/>
    <property type="match status" value="1"/>
</dbReference>
<comment type="caution">
    <text evidence="5">The sequence shown here is derived from an EMBL/GenBank/DDBJ whole genome shotgun (WGS) entry which is preliminary data.</text>
</comment>
<evidence type="ECO:0000313" key="6">
    <source>
        <dbReference type="Proteomes" id="UP001150941"/>
    </source>
</evidence>
<keyword evidence="6" id="KW-1185">Reference proteome</keyword>
<gene>
    <name evidence="5" type="ORF">N7468_000441</name>
</gene>
<evidence type="ECO:0000256" key="3">
    <source>
        <dbReference type="ARBA" id="ARBA00022840"/>
    </source>
</evidence>
<dbReference type="PANTHER" id="PTHR45626">
    <property type="entry name" value="TRANSCRIPTION TERMINATION FACTOR 2-RELATED"/>
    <property type="match status" value="1"/>
</dbReference>
<dbReference type="Pfam" id="PF00176">
    <property type="entry name" value="SNF2-rel_dom"/>
    <property type="match status" value="1"/>
</dbReference>
<keyword evidence="2" id="KW-0378">Hydrolase</keyword>
<name>A0A9W9TZC1_9EURO</name>
<protein>
    <submittedName>
        <fullName evidence="5">Helicase C-terminal</fullName>
    </submittedName>
</protein>
<reference evidence="5" key="1">
    <citation type="submission" date="2022-11" db="EMBL/GenBank/DDBJ databases">
        <authorList>
            <person name="Petersen C."/>
        </authorList>
    </citation>
    <scope>NUCLEOTIDE SEQUENCE</scope>
    <source>
        <strain evidence="5">IBT 19713</strain>
    </source>
</reference>
<feature type="domain" description="SNF2 N-terminal" evidence="4">
    <location>
        <begin position="20"/>
        <end position="113"/>
    </location>
</feature>
<dbReference type="InterPro" id="IPR049730">
    <property type="entry name" value="SNF2/RAD54-like_C"/>
</dbReference>
<dbReference type="CDD" id="cd18793">
    <property type="entry name" value="SF2_C_SNF"/>
    <property type="match status" value="1"/>
</dbReference>
<proteinExistence type="predicted"/>
<evidence type="ECO:0000313" key="5">
    <source>
        <dbReference type="EMBL" id="KAJ5248990.1"/>
    </source>
</evidence>
<dbReference type="Proteomes" id="UP001150941">
    <property type="component" value="Unassembled WGS sequence"/>
</dbReference>
<dbReference type="InterPro" id="IPR027417">
    <property type="entry name" value="P-loop_NTPase"/>
</dbReference>